<dbReference type="STRING" id="1176587.A8C56_13460"/>
<dbReference type="OrthoDB" id="2518538at2"/>
<evidence type="ECO:0000313" key="3">
    <source>
        <dbReference type="Proteomes" id="UP000077667"/>
    </source>
</evidence>
<name>A0A1A9I581_9BACT</name>
<accession>A0A1A9I581</accession>
<reference evidence="2 3" key="1">
    <citation type="submission" date="2016-05" db="EMBL/GenBank/DDBJ databases">
        <title>Niabella ginsenosidivorans BS26 whole genome sequencing.</title>
        <authorList>
            <person name="Im W.T."/>
            <person name="Siddiqi M.Z."/>
        </authorList>
    </citation>
    <scope>NUCLEOTIDE SEQUENCE [LARGE SCALE GENOMIC DNA]</scope>
    <source>
        <strain evidence="2 3">BS26</strain>
    </source>
</reference>
<feature type="chain" id="PRO_5008389889" description="DUF2961 domain-containing protein" evidence="1">
    <location>
        <begin position="22"/>
        <end position="754"/>
    </location>
</feature>
<sequence>MIQWVNYLVICCFCLLGSVAAQNVKKELLPEVPAGYDAFRMWQLLPQQRIGVRAYMRSTYDRGGGSADASNFLFMKKEDENVTLDVKGNGVLYFFRANHWHGSPWHFIVDGKDNSVSETATADPVDAVKKYTSTAFIPGKALPPPLAWTWGSTKGADLIWVPMRFKDSVQIAYSRTFYGTGYYIYHLYANPEALSCSPESWNSNQLPDRDVTDLINRAGTDIAPKHIKKRSGTVQLDKQTVKIAQIRSALSVVRAVKLTLPLDQAEVLERARLRITWDDRPYASVDAPLCLFFGAGTFFNRDKKEYLVKGLPVNVRYDYAQNKITLACYYPMPFFQSAQFELTDIPANAAKISYEIRYENKPGLLPGSSSYFHATYQDFPKPAYGQDLVWLDTKGIEGQQDWSGSFMGTSFIFSHNAELHTLEGDPRFFFDDSQTPQAYGTGTEEWAGGGDYWGGENMTLPFAGHPCGATERKTAVNKKDLIQSAYRFLWADLMPFGKRAVIRFEHSENVSEEHYESVCYWYGLPAPSLIKTDSLDIGNTTDEQVHQYRSPRASAVQSVTSRYEWGPDTYPAHAWGYDLSKRADYRELIGKEIYPAQTKDGRITNGISEFTVHIRKDNRGVLLRRTLDYSYPNQTAEVFVAPVPDDKNLKEPDWKRAGTWYLAGANTWVDSRPKEELGARKYVVKTSDRRFRDDEFLIPAALTKDCSAIRIRIRFIPDHKELYPGTPFPNKSAWSEMDYQVYSYILPHFALNKK</sequence>
<evidence type="ECO:0000313" key="2">
    <source>
        <dbReference type="EMBL" id="ANH81850.1"/>
    </source>
</evidence>
<dbReference type="Proteomes" id="UP000077667">
    <property type="component" value="Chromosome"/>
</dbReference>
<dbReference type="Gene3D" id="2.60.120.1390">
    <property type="match status" value="1"/>
</dbReference>
<evidence type="ECO:0008006" key="4">
    <source>
        <dbReference type="Google" id="ProtNLM"/>
    </source>
</evidence>
<dbReference type="AlphaFoldDB" id="A0A1A9I581"/>
<dbReference type="Pfam" id="PF11175">
    <property type="entry name" value="DUF2961"/>
    <property type="match status" value="1"/>
</dbReference>
<evidence type="ECO:0000256" key="1">
    <source>
        <dbReference type="SAM" id="SignalP"/>
    </source>
</evidence>
<dbReference type="InterPro" id="IPR021345">
    <property type="entry name" value="DUF2961"/>
</dbReference>
<protein>
    <recommendedName>
        <fullName evidence="4">DUF2961 domain-containing protein</fullName>
    </recommendedName>
</protein>
<feature type="signal peptide" evidence="1">
    <location>
        <begin position="1"/>
        <end position="21"/>
    </location>
</feature>
<dbReference type="RefSeq" id="WP_067756948.1">
    <property type="nucleotide sequence ID" value="NZ_CP015772.1"/>
</dbReference>
<gene>
    <name evidence="2" type="ORF">A8C56_13460</name>
</gene>
<keyword evidence="3" id="KW-1185">Reference proteome</keyword>
<organism evidence="2 3">
    <name type="scientific">Niabella ginsenosidivorans</name>
    <dbReference type="NCBI Taxonomy" id="1176587"/>
    <lineage>
        <taxon>Bacteria</taxon>
        <taxon>Pseudomonadati</taxon>
        <taxon>Bacteroidota</taxon>
        <taxon>Chitinophagia</taxon>
        <taxon>Chitinophagales</taxon>
        <taxon>Chitinophagaceae</taxon>
        <taxon>Niabella</taxon>
    </lineage>
</organism>
<dbReference type="EMBL" id="CP015772">
    <property type="protein sequence ID" value="ANH81850.1"/>
    <property type="molecule type" value="Genomic_DNA"/>
</dbReference>
<keyword evidence="1" id="KW-0732">Signal</keyword>
<dbReference type="KEGG" id="nia:A8C56_13460"/>
<proteinExistence type="predicted"/>